<feature type="domain" description="ERV/ALR sulfhydryl oxidase" evidence="7">
    <location>
        <begin position="42"/>
        <end position="145"/>
    </location>
</feature>
<dbReference type="GO" id="GO:0050660">
    <property type="term" value="F:flavin adenine dinucleotide binding"/>
    <property type="evidence" value="ECO:0007669"/>
    <property type="project" value="TreeGrafter"/>
</dbReference>
<dbReference type="EC" id="1.8.3.2" evidence="2"/>
<organism evidence="8">
    <name type="scientific">viral metagenome</name>
    <dbReference type="NCBI Taxonomy" id="1070528"/>
    <lineage>
        <taxon>unclassified sequences</taxon>
        <taxon>metagenomes</taxon>
        <taxon>organismal metagenomes</taxon>
    </lineage>
</organism>
<keyword evidence="6" id="KW-1015">Disulfide bond</keyword>
<dbReference type="InterPro" id="IPR039799">
    <property type="entry name" value="ALR/ERV"/>
</dbReference>
<evidence type="ECO:0000256" key="2">
    <source>
        <dbReference type="ARBA" id="ARBA00012512"/>
    </source>
</evidence>
<keyword evidence="3" id="KW-0285">Flavoprotein</keyword>
<protein>
    <recommendedName>
        <fullName evidence="2">thiol oxidase</fullName>
        <ecNumber evidence="2">1.8.3.2</ecNumber>
    </recommendedName>
</protein>
<dbReference type="Pfam" id="PF04777">
    <property type="entry name" value="Evr1_Alr"/>
    <property type="match status" value="1"/>
</dbReference>
<dbReference type="GO" id="GO:0005739">
    <property type="term" value="C:mitochondrion"/>
    <property type="evidence" value="ECO:0007669"/>
    <property type="project" value="TreeGrafter"/>
</dbReference>
<evidence type="ECO:0000256" key="1">
    <source>
        <dbReference type="ARBA" id="ARBA00001974"/>
    </source>
</evidence>
<proteinExistence type="predicted"/>
<name>A0A6C0DYF9_9ZZZZ</name>
<evidence type="ECO:0000256" key="5">
    <source>
        <dbReference type="ARBA" id="ARBA00023002"/>
    </source>
</evidence>
<dbReference type="AlphaFoldDB" id="A0A6C0DYF9"/>
<evidence type="ECO:0000313" key="8">
    <source>
        <dbReference type="EMBL" id="QHT21343.1"/>
    </source>
</evidence>
<dbReference type="Gene3D" id="1.20.120.310">
    <property type="entry name" value="ERV/ALR sulfhydryl oxidase domain"/>
    <property type="match status" value="1"/>
</dbReference>
<dbReference type="PROSITE" id="PS51324">
    <property type="entry name" value="ERV_ALR"/>
    <property type="match status" value="1"/>
</dbReference>
<evidence type="ECO:0000256" key="3">
    <source>
        <dbReference type="ARBA" id="ARBA00022630"/>
    </source>
</evidence>
<evidence type="ECO:0000256" key="6">
    <source>
        <dbReference type="ARBA" id="ARBA00023157"/>
    </source>
</evidence>
<reference evidence="8" key="1">
    <citation type="journal article" date="2020" name="Nature">
        <title>Giant virus diversity and host interactions through global metagenomics.</title>
        <authorList>
            <person name="Schulz F."/>
            <person name="Roux S."/>
            <person name="Paez-Espino D."/>
            <person name="Jungbluth S."/>
            <person name="Walsh D.A."/>
            <person name="Denef V.J."/>
            <person name="McMahon K.D."/>
            <person name="Konstantinidis K.T."/>
            <person name="Eloe-Fadrosh E.A."/>
            <person name="Kyrpides N.C."/>
            <person name="Woyke T."/>
        </authorList>
    </citation>
    <scope>NUCLEOTIDE SEQUENCE</scope>
    <source>
        <strain evidence="8">GVMAG-M-3300023174-92</strain>
    </source>
</reference>
<evidence type="ECO:0000256" key="4">
    <source>
        <dbReference type="ARBA" id="ARBA00022827"/>
    </source>
</evidence>
<dbReference type="PANTHER" id="PTHR12645:SF0">
    <property type="entry name" value="FAD-LINKED SULFHYDRYL OXIDASE ALR"/>
    <property type="match status" value="1"/>
</dbReference>
<accession>A0A6C0DYF9</accession>
<keyword evidence="4" id="KW-0274">FAD</keyword>
<comment type="cofactor">
    <cofactor evidence="1">
        <name>FAD</name>
        <dbReference type="ChEBI" id="CHEBI:57692"/>
    </cofactor>
</comment>
<dbReference type="InterPro" id="IPR036774">
    <property type="entry name" value="ERV/ALR_sulphydryl_oxid_sf"/>
</dbReference>
<dbReference type="InterPro" id="IPR017905">
    <property type="entry name" value="ERV/ALR_sulphydryl_oxidase"/>
</dbReference>
<keyword evidence="5" id="KW-0560">Oxidoreductase</keyword>
<dbReference type="SUPFAM" id="SSF69000">
    <property type="entry name" value="FAD-dependent thiol oxidase"/>
    <property type="match status" value="1"/>
</dbReference>
<sequence length="197" mass="23116">MNMNFFSPQSRANTNLKNKQQYAMSMHTRRVMTPVVENVPVSAPVVNKVKWGEPTWYLFHTLSVKIKDAEFLRVRQDLLNNIYSICVNLPCPICADHAKEYLNAINFNTIQTKEDFQRLLYHFHNSVNERKGYPMFPWEEVHSKYSLAITNNIIINFMGHYSEKSGNPKMSASDFLRNRLIGILKQWFNDNIQSFHP</sequence>
<evidence type="ECO:0000259" key="7">
    <source>
        <dbReference type="PROSITE" id="PS51324"/>
    </source>
</evidence>
<dbReference type="PANTHER" id="PTHR12645">
    <property type="entry name" value="ALR/ERV"/>
    <property type="match status" value="1"/>
</dbReference>
<dbReference type="GO" id="GO:0016971">
    <property type="term" value="F:flavin-dependent sulfhydryl oxidase activity"/>
    <property type="evidence" value="ECO:0007669"/>
    <property type="project" value="InterPro"/>
</dbReference>
<dbReference type="EMBL" id="MN739690">
    <property type="protein sequence ID" value="QHT21343.1"/>
    <property type="molecule type" value="Genomic_DNA"/>
</dbReference>